<evidence type="ECO:0000313" key="3">
    <source>
        <dbReference type="EMBL" id="SEP12841.1"/>
    </source>
</evidence>
<evidence type="ECO:0000259" key="1">
    <source>
        <dbReference type="Pfam" id="PF00905"/>
    </source>
</evidence>
<dbReference type="InterPro" id="IPR054120">
    <property type="entry name" value="PBPA_dimer"/>
</dbReference>
<dbReference type="STRING" id="673521.SAMN05660991_03426"/>
<dbReference type="GO" id="GO:0005886">
    <property type="term" value="C:plasma membrane"/>
    <property type="evidence" value="ECO:0007669"/>
    <property type="project" value="TreeGrafter"/>
</dbReference>
<sequence length="482" mass="50332">MNAPLRRVAISVLVLFTLLIVNVNYIQVVRSEELRGDAGNRRVIIEEYERQRGSIVVDGTEVALSTETDGDLTFLRQYPAGPLYAAVTGYYSYLYGASGIERAENDVLTGDDARLFTQRLSDILTGRNPSGGDVVLTLDAEVQEAAMAGLEGVTGAVVALDPDNGAILAMASTPTYDPNLLSSHDSAAIRDYAAELEAADRDPRLNRAISDNYPPGSVFKVVVSAAALASGDYTPDTVIPAPDLLTLPGTSTTLENFGGSRCAAGEAQPLIDALTISCNTAFALLGIEVGEDALREMAEAFGMDGEGLEIPLETAGSSIGDIESDAALGQSSIGQRDVRMTPLQAAMVAAAVANDGTLMTPYLVDQLRAPDLTVLEQTNPEEFSQPVSPEVAAQLTEMMVSVVAEGSGRAARIPGIEVAGKTGTAQVSEDVADHTWFIGFAPADDPQIAVAVFVANGGGTGGDVSAPIARSVMQAYLEGQGD</sequence>
<organism evidence="3 4">
    <name type="scientific">Trujillonella endophytica</name>
    <dbReference type="NCBI Taxonomy" id="673521"/>
    <lineage>
        <taxon>Bacteria</taxon>
        <taxon>Bacillati</taxon>
        <taxon>Actinomycetota</taxon>
        <taxon>Actinomycetes</taxon>
        <taxon>Geodermatophilales</taxon>
        <taxon>Geodermatophilaceae</taxon>
        <taxon>Trujillonella</taxon>
    </lineage>
</organism>
<evidence type="ECO:0000259" key="2">
    <source>
        <dbReference type="Pfam" id="PF21922"/>
    </source>
</evidence>
<reference evidence="4" key="1">
    <citation type="submission" date="2016-10" db="EMBL/GenBank/DDBJ databases">
        <authorList>
            <person name="Varghese N."/>
            <person name="Submissions S."/>
        </authorList>
    </citation>
    <scope>NUCLEOTIDE SEQUENCE [LARGE SCALE GENOMIC DNA]</scope>
    <source>
        <strain evidence="4">DSM 45413</strain>
    </source>
</reference>
<feature type="domain" description="Penicillin-binding protein transpeptidase" evidence="1">
    <location>
        <begin position="155"/>
        <end position="474"/>
    </location>
</feature>
<dbReference type="PANTHER" id="PTHR30627">
    <property type="entry name" value="PEPTIDOGLYCAN D,D-TRANSPEPTIDASE"/>
    <property type="match status" value="1"/>
</dbReference>
<dbReference type="Pfam" id="PF21922">
    <property type="entry name" value="PBP_dimer_2"/>
    <property type="match status" value="1"/>
</dbReference>
<dbReference type="GO" id="GO:0008658">
    <property type="term" value="F:penicillin binding"/>
    <property type="evidence" value="ECO:0007669"/>
    <property type="project" value="InterPro"/>
</dbReference>
<dbReference type="Pfam" id="PF00905">
    <property type="entry name" value="Transpeptidase"/>
    <property type="match status" value="1"/>
</dbReference>
<dbReference type="PANTHER" id="PTHR30627:SF24">
    <property type="entry name" value="PENICILLIN-BINDING PROTEIN 4B"/>
    <property type="match status" value="1"/>
</dbReference>
<dbReference type="GO" id="GO:0071555">
    <property type="term" value="P:cell wall organization"/>
    <property type="evidence" value="ECO:0007669"/>
    <property type="project" value="TreeGrafter"/>
</dbReference>
<dbReference type="AlphaFoldDB" id="A0A1H8VC24"/>
<dbReference type="EMBL" id="FOEE01000011">
    <property type="protein sequence ID" value="SEP12841.1"/>
    <property type="molecule type" value="Genomic_DNA"/>
</dbReference>
<evidence type="ECO:0000313" key="4">
    <source>
        <dbReference type="Proteomes" id="UP000198960"/>
    </source>
</evidence>
<dbReference type="GO" id="GO:0071972">
    <property type="term" value="F:peptidoglycan L,D-transpeptidase activity"/>
    <property type="evidence" value="ECO:0007669"/>
    <property type="project" value="TreeGrafter"/>
</dbReference>
<accession>A0A1H8VC24</accession>
<protein>
    <submittedName>
        <fullName evidence="3">Cell elongation-specific peptidoglycan D,D-transpeptidase</fullName>
    </submittedName>
</protein>
<dbReference type="OrthoDB" id="9766847at2"/>
<name>A0A1H8VC24_9ACTN</name>
<dbReference type="SUPFAM" id="SSF56601">
    <property type="entry name" value="beta-lactamase/transpeptidase-like"/>
    <property type="match status" value="1"/>
</dbReference>
<dbReference type="Proteomes" id="UP000198960">
    <property type="component" value="Unassembled WGS sequence"/>
</dbReference>
<dbReference type="Gene3D" id="3.90.1310.10">
    <property type="entry name" value="Penicillin-binding protein 2a (Domain 2)"/>
    <property type="match status" value="1"/>
</dbReference>
<gene>
    <name evidence="3" type="ORF">SAMN05660991_03426</name>
</gene>
<dbReference type="InterPro" id="IPR001460">
    <property type="entry name" value="PCN-bd_Tpept"/>
</dbReference>
<dbReference type="InterPro" id="IPR050515">
    <property type="entry name" value="Beta-lactam/transpept"/>
</dbReference>
<keyword evidence="4" id="KW-1185">Reference proteome</keyword>
<feature type="domain" description="Penicillin binding protein A dimerisation" evidence="2">
    <location>
        <begin position="52"/>
        <end position="134"/>
    </location>
</feature>
<dbReference type="InterPro" id="IPR012338">
    <property type="entry name" value="Beta-lactam/transpept-like"/>
</dbReference>
<dbReference type="RefSeq" id="WP_091946098.1">
    <property type="nucleotide sequence ID" value="NZ_FOEE01000011.1"/>
</dbReference>
<proteinExistence type="predicted"/>
<dbReference type="Gene3D" id="3.40.710.10">
    <property type="entry name" value="DD-peptidase/beta-lactamase superfamily"/>
    <property type="match status" value="1"/>
</dbReference>